<protein>
    <submittedName>
        <fullName evidence="2">ABC-2 family transporter protein</fullName>
    </submittedName>
</protein>
<feature type="transmembrane region" description="Helical" evidence="1">
    <location>
        <begin position="119"/>
        <end position="144"/>
    </location>
</feature>
<dbReference type="RefSeq" id="WP_144208162.1">
    <property type="nucleotide sequence ID" value="NZ_CABHMZ010000007.1"/>
</dbReference>
<reference evidence="2 3" key="1">
    <citation type="submission" date="2019-07" db="EMBL/GenBank/DDBJ databases">
        <authorList>
            <person name="Hibberd C M."/>
            <person name="Gehrig L. J."/>
            <person name="Chang H.-W."/>
            <person name="Venkatesh S."/>
        </authorList>
    </citation>
    <scope>NUCLEOTIDE SEQUENCE [LARGE SCALE GENOMIC DNA]</scope>
    <source>
        <strain evidence="2">Streptococcus_constellatus_SS_Bg39</strain>
    </source>
</reference>
<evidence type="ECO:0000313" key="2">
    <source>
        <dbReference type="EMBL" id="VUW95828.1"/>
    </source>
</evidence>
<name>A0A564SLZ7_STRCV</name>
<accession>A0A564SLZ7</accession>
<feature type="transmembrane region" description="Helical" evidence="1">
    <location>
        <begin position="16"/>
        <end position="35"/>
    </location>
</feature>
<dbReference type="EMBL" id="CABHMZ010000007">
    <property type="protein sequence ID" value="VUW95828.1"/>
    <property type="molecule type" value="Genomic_DNA"/>
</dbReference>
<sequence>MFWNLLKYEFKNVNKWYLGLYGIVLFLSVSIGLWLGQLANGRNLLDRLQSSTSEASSAMNTIFSFTMLVFSSLLVALAISTLFLIIRRFKNSVYEREGYLTLTLPVNEHQIILSKLLGAVIWTILSTLALFLSFGIIVLIVGVASHTQFEMGTVLQLFGKHFWEITSELLKSFGYYLVALIPNILLIYLSISIGQLFQDHRAAIAFLAYFGIQFALIIAANLYVSAFPSLSTSLGSLSGVITSLLLGLIYYAGTYYILKNKVNLQ</sequence>
<feature type="transmembrane region" description="Helical" evidence="1">
    <location>
        <begin position="62"/>
        <end position="86"/>
    </location>
</feature>
<feature type="transmembrane region" description="Helical" evidence="1">
    <location>
        <begin position="173"/>
        <end position="191"/>
    </location>
</feature>
<dbReference type="Proteomes" id="UP000385544">
    <property type="component" value="Unassembled WGS sequence"/>
</dbReference>
<proteinExistence type="predicted"/>
<organism evidence="2 3">
    <name type="scientific">Streptococcus constellatus</name>
    <dbReference type="NCBI Taxonomy" id="76860"/>
    <lineage>
        <taxon>Bacteria</taxon>
        <taxon>Bacillati</taxon>
        <taxon>Bacillota</taxon>
        <taxon>Bacilli</taxon>
        <taxon>Lactobacillales</taxon>
        <taxon>Streptococcaceae</taxon>
        <taxon>Streptococcus</taxon>
        <taxon>Streptococcus anginosus group</taxon>
    </lineage>
</organism>
<keyword evidence="1" id="KW-0812">Transmembrane</keyword>
<dbReference type="AlphaFoldDB" id="A0A564SLZ7"/>
<feature type="transmembrane region" description="Helical" evidence="1">
    <location>
        <begin position="203"/>
        <end position="224"/>
    </location>
</feature>
<evidence type="ECO:0000256" key="1">
    <source>
        <dbReference type="SAM" id="Phobius"/>
    </source>
</evidence>
<dbReference type="OrthoDB" id="9816138at2"/>
<keyword evidence="1" id="KW-0472">Membrane</keyword>
<feature type="transmembrane region" description="Helical" evidence="1">
    <location>
        <begin position="236"/>
        <end position="258"/>
    </location>
</feature>
<gene>
    <name evidence="2" type="ORF">SCSS39_00639</name>
</gene>
<keyword evidence="1" id="KW-1133">Transmembrane helix</keyword>
<evidence type="ECO:0000313" key="3">
    <source>
        <dbReference type="Proteomes" id="UP000385544"/>
    </source>
</evidence>